<dbReference type="InterPro" id="IPR011990">
    <property type="entry name" value="TPR-like_helical_dom_sf"/>
</dbReference>
<dbReference type="SUPFAM" id="SSF81901">
    <property type="entry name" value="HCP-like"/>
    <property type="match status" value="1"/>
</dbReference>
<dbReference type="InterPro" id="IPR001054">
    <property type="entry name" value="A/G_cyclase"/>
</dbReference>
<gene>
    <name evidence="3" type="ORF">A8950_2565</name>
</gene>
<dbReference type="Gene3D" id="1.25.40.10">
    <property type="entry name" value="Tetratricopeptide repeat domain"/>
    <property type="match status" value="1"/>
</dbReference>
<dbReference type="InterPro" id="IPR050697">
    <property type="entry name" value="Adenylyl/Guanylyl_Cyclase_3/4"/>
</dbReference>
<dbReference type="PANTHER" id="PTHR43081">
    <property type="entry name" value="ADENYLATE CYCLASE, TERMINAL-DIFFERENTIATION SPECIFIC-RELATED"/>
    <property type="match status" value="1"/>
</dbReference>
<name>A0A4R6WRS3_9PROT</name>
<dbReference type="InterPro" id="IPR007890">
    <property type="entry name" value="CHASE2"/>
</dbReference>
<dbReference type="Proteomes" id="UP000295783">
    <property type="component" value="Unassembled WGS sequence"/>
</dbReference>
<dbReference type="GO" id="GO:0004016">
    <property type="term" value="F:adenylate cyclase activity"/>
    <property type="evidence" value="ECO:0007669"/>
    <property type="project" value="UniProtKB-ARBA"/>
</dbReference>
<keyword evidence="4" id="KW-1185">Reference proteome</keyword>
<dbReference type="EMBL" id="SNYW01000009">
    <property type="protein sequence ID" value="TDQ81497.1"/>
    <property type="molecule type" value="Genomic_DNA"/>
</dbReference>
<sequence>MPEAGSSWRRRLARIFLRGHWLVALLLLALLALRFQDPAVVQKLRFIQFDLFQQIEPRPDARAPVVIVDIDDASLAEIGQWPWPRDVLAKLVDRLREAGIGVIGFDVTFPEADRATPGWVFDALGEGANGFAADMMAGPSNDTVFADAMRKARVVLGMAGSGRITAKGDQPIPTPLGELGGDPRPYLPAFPGIVANLAELDQAAAGRGAFSLRPETDTIIRRVPTLIRVEQQIYPSLVAEILRVAMGEPSMTIRSNQHGIDSLIIQKARIPTDRHGNVWVRYQQRDPSIYIPAADILAGKVLSERLQGRIALVGTSAAGLEDIVATPLGVQVPGVEIHWQLLGSILSNQYLYRLGFADAAEMAVVLVIGLLIILLAGLLKARWTALLLLALLAASAGGAWYAFSAHGLLFDTVYPGIAAILLYTAQTYISHHASERQRRQVSEAFGRYVSPVLVQRLAKDATRLELGGETRDMSILFCDIRGFTQISERFKGNPQGLTALINRFLTPLTEEVMQHQGTIDKYMGDCIMAFWNAPLDDPRHARNACTAALAMFRALDDLNAELSLEARQVQPPETLPRAYRRLKELGDGREEERLQIAATLRSNASEGHAYAQYTLGKAYRDGLIGRRSADEAVRWFAAAAEQGYSPAQRNLGERLARGDGVARDEIQALHWLTLAARDGLAAAEEVRIELMQRMSVAEIAAAERRARAWRPNSPRVGITAINMGIGINTGECVVGNMGSRLRFDYSVLGDAVNVAARLESQSSNYGVDIVISESTYAEASDFAAIEIDRIIVKGKSEPIRIYALLGTPELAASDDFRDLSWRHAAMLQAYRERQWQECLQHVEACAHLWPRLAPLYDLYRDRVENYLVDPPGADWDGVFVALKK</sequence>
<organism evidence="3 4">
    <name type="scientific">Dongia mobilis</name>
    <dbReference type="NCBI Taxonomy" id="578943"/>
    <lineage>
        <taxon>Bacteria</taxon>
        <taxon>Pseudomonadati</taxon>
        <taxon>Pseudomonadota</taxon>
        <taxon>Alphaproteobacteria</taxon>
        <taxon>Rhodospirillales</taxon>
        <taxon>Dongiaceae</taxon>
        <taxon>Dongia</taxon>
    </lineage>
</organism>
<feature type="transmembrane region" description="Helical" evidence="1">
    <location>
        <begin position="350"/>
        <end position="376"/>
    </location>
</feature>
<protein>
    <submittedName>
        <fullName evidence="3">CHASE2 domain-containing sensor protein</fullName>
    </submittedName>
</protein>
<feature type="transmembrane region" description="Helical" evidence="1">
    <location>
        <begin position="383"/>
        <end position="403"/>
    </location>
</feature>
<evidence type="ECO:0000313" key="3">
    <source>
        <dbReference type="EMBL" id="TDQ81497.1"/>
    </source>
</evidence>
<evidence type="ECO:0000313" key="4">
    <source>
        <dbReference type="Proteomes" id="UP000295783"/>
    </source>
</evidence>
<dbReference type="Pfam" id="PF00211">
    <property type="entry name" value="Guanylate_cyc"/>
    <property type="match status" value="2"/>
</dbReference>
<keyword evidence="1" id="KW-1133">Transmembrane helix</keyword>
<dbReference type="InterPro" id="IPR006597">
    <property type="entry name" value="Sel1-like"/>
</dbReference>
<evidence type="ECO:0000259" key="2">
    <source>
        <dbReference type="PROSITE" id="PS50125"/>
    </source>
</evidence>
<dbReference type="PANTHER" id="PTHR43081:SF1">
    <property type="entry name" value="ADENYLATE CYCLASE, TERMINAL-DIFFERENTIATION SPECIFIC"/>
    <property type="match status" value="1"/>
</dbReference>
<dbReference type="GO" id="GO:0035556">
    <property type="term" value="P:intracellular signal transduction"/>
    <property type="evidence" value="ECO:0007669"/>
    <property type="project" value="InterPro"/>
</dbReference>
<dbReference type="PROSITE" id="PS50125">
    <property type="entry name" value="GUANYLATE_CYCLASE_2"/>
    <property type="match status" value="1"/>
</dbReference>
<dbReference type="SMART" id="SM01080">
    <property type="entry name" value="CHASE2"/>
    <property type="match status" value="1"/>
</dbReference>
<proteinExistence type="predicted"/>
<reference evidence="3 4" key="1">
    <citation type="submission" date="2019-03" db="EMBL/GenBank/DDBJ databases">
        <title>Genomic Encyclopedia of Type Strains, Phase III (KMG-III): the genomes of soil and plant-associated and newly described type strains.</title>
        <authorList>
            <person name="Whitman W."/>
        </authorList>
    </citation>
    <scope>NUCLEOTIDE SEQUENCE [LARGE SCALE GENOMIC DNA]</scope>
    <source>
        <strain evidence="3 4">CGMCC 1.7660</strain>
    </source>
</reference>
<dbReference type="InterPro" id="IPR029787">
    <property type="entry name" value="Nucleotide_cyclase"/>
</dbReference>
<comment type="caution">
    <text evidence="3">The sequence shown here is derived from an EMBL/GenBank/DDBJ whole genome shotgun (WGS) entry which is preliminary data.</text>
</comment>
<dbReference type="CDD" id="cd07302">
    <property type="entry name" value="CHD"/>
    <property type="match status" value="1"/>
</dbReference>
<feature type="domain" description="Guanylate cyclase" evidence="2">
    <location>
        <begin position="474"/>
        <end position="759"/>
    </location>
</feature>
<dbReference type="SUPFAM" id="SSF55073">
    <property type="entry name" value="Nucleotide cyclase"/>
    <property type="match status" value="1"/>
</dbReference>
<keyword evidence="1" id="KW-0812">Transmembrane</keyword>
<dbReference type="GO" id="GO:0006171">
    <property type="term" value="P:cAMP biosynthetic process"/>
    <property type="evidence" value="ECO:0007669"/>
    <property type="project" value="TreeGrafter"/>
</dbReference>
<dbReference type="AlphaFoldDB" id="A0A4R6WRS3"/>
<evidence type="ECO:0000256" key="1">
    <source>
        <dbReference type="SAM" id="Phobius"/>
    </source>
</evidence>
<dbReference type="SMART" id="SM00671">
    <property type="entry name" value="SEL1"/>
    <property type="match status" value="2"/>
</dbReference>
<dbReference type="RefSeq" id="WP_133614050.1">
    <property type="nucleotide sequence ID" value="NZ_SNYW01000009.1"/>
</dbReference>
<dbReference type="Pfam" id="PF08238">
    <property type="entry name" value="Sel1"/>
    <property type="match status" value="2"/>
</dbReference>
<dbReference type="OrthoDB" id="9762462at2"/>
<accession>A0A4R6WRS3</accession>
<keyword evidence="1" id="KW-0472">Membrane</keyword>
<dbReference type="Gene3D" id="3.30.70.1230">
    <property type="entry name" value="Nucleotide cyclase"/>
    <property type="match status" value="1"/>
</dbReference>
<dbReference type="Pfam" id="PF05226">
    <property type="entry name" value="CHASE2"/>
    <property type="match status" value="1"/>
</dbReference>